<protein>
    <recommendedName>
        <fullName evidence="3">Snf7 family protein</fullName>
    </recommendedName>
</protein>
<sequence length="213" mass="23791">MPTFQDNWNKPPTVGLNQHILNTVKKEPPLKPRIQQSVGKLNQTISKMDFMFKKLQEKDKKIFKRIVESQQRHDKYTSKVLANELIEIRKNEHVLTNIKLALEQIQIRLSTMNELGDAMVSIGPAIAVLRSMGPALSKFMPQAGAEFEAMSGLLGEITSDSFGGDFELSDTSNEETDAILKEAAVIAGNRVGEKFPSSPATTYSQMESRLNQL</sequence>
<dbReference type="GeneID" id="76209851"/>
<dbReference type="OrthoDB" id="3538at2157"/>
<reference evidence="1 2" key="1">
    <citation type="submission" date="2018-05" db="EMBL/GenBank/DDBJ databases">
        <title>genome sequencing of Nitrosopumilus sp. NM25.</title>
        <authorList>
            <person name="Mori K."/>
            <person name="Nakagawa T."/>
        </authorList>
    </citation>
    <scope>NUCLEOTIDE SEQUENCE [LARGE SCALE GENOMIC DNA]</scope>
    <source>
        <strain evidence="1 2">NM25</strain>
    </source>
</reference>
<evidence type="ECO:0000313" key="2">
    <source>
        <dbReference type="Proteomes" id="UP000245829"/>
    </source>
</evidence>
<comment type="caution">
    <text evidence="1">The sequence shown here is derived from an EMBL/GenBank/DDBJ whole genome shotgun (WGS) entry which is preliminary data.</text>
</comment>
<dbReference type="AlphaFoldDB" id="A0A2S2KQH8"/>
<organism evidence="1 2">
    <name type="scientific">Nitrosopumilus zosterae</name>
    <dbReference type="NCBI Taxonomy" id="718286"/>
    <lineage>
        <taxon>Archaea</taxon>
        <taxon>Nitrososphaerota</taxon>
        <taxon>Nitrososphaeria</taxon>
        <taxon>Nitrosopumilales</taxon>
        <taxon>Nitrosopumilaceae</taxon>
        <taxon>Nitrosopumilus</taxon>
    </lineage>
</organism>
<dbReference type="RefSeq" id="WP_109876364.1">
    <property type="nucleotide sequence ID" value="NZ_AP026695.1"/>
</dbReference>
<name>A0A2S2KQH8_9ARCH</name>
<evidence type="ECO:0008006" key="3">
    <source>
        <dbReference type="Google" id="ProtNLM"/>
    </source>
</evidence>
<keyword evidence="2" id="KW-1185">Reference proteome</keyword>
<proteinExistence type="predicted"/>
<dbReference type="Proteomes" id="UP000245829">
    <property type="component" value="Unassembled WGS sequence"/>
</dbReference>
<dbReference type="Gene3D" id="6.10.140.1230">
    <property type="match status" value="1"/>
</dbReference>
<dbReference type="EMBL" id="BGKI01000002">
    <property type="protein sequence ID" value="GBH33708.1"/>
    <property type="molecule type" value="Genomic_DNA"/>
</dbReference>
<accession>A0A2S2KQH8</accession>
<evidence type="ECO:0000313" key="1">
    <source>
        <dbReference type="EMBL" id="GBH33708.1"/>
    </source>
</evidence>
<gene>
    <name evidence="1" type="ORF">NZNM25_04990</name>
</gene>